<dbReference type="Proteomes" id="UP000295083">
    <property type="component" value="Unassembled WGS sequence"/>
</dbReference>
<comment type="caution">
    <text evidence="1">The sequence shown here is derived from an EMBL/GenBank/DDBJ whole genome shotgun (WGS) entry which is preliminary data.</text>
</comment>
<accession>A0A4R8Q0U9</accession>
<evidence type="ECO:0000313" key="1">
    <source>
        <dbReference type="EMBL" id="TDZ31917.1"/>
    </source>
</evidence>
<keyword evidence="2" id="KW-1185">Reference proteome</keyword>
<dbReference type="EMBL" id="QAPG01000090">
    <property type="protein sequence ID" value="TDZ31917.1"/>
    <property type="molecule type" value="Genomic_DNA"/>
</dbReference>
<name>A0A4R8Q0U9_9PEZI</name>
<gene>
    <name evidence="1" type="ORF">C8035_v000903</name>
</gene>
<proteinExistence type="predicted"/>
<sequence length="157" mass="18153">MAPAPQTQSPFISRLPREVRDAIYLQLWRSTGLRQHILYHGIAGDEHFCRWSCTTEYEVEDKLQQDLEKLRTDLGVSLGKDMLRGRGDNKPPYARHLQSAWMNHWPCGERAFNEHGIQAIRGLTTAYGACWKKDGKLKLQDPWLSPYIPMLLSCKLM</sequence>
<protein>
    <submittedName>
        <fullName evidence="1">Uncharacterized protein</fullName>
    </submittedName>
</protein>
<evidence type="ECO:0000313" key="2">
    <source>
        <dbReference type="Proteomes" id="UP000295083"/>
    </source>
</evidence>
<reference evidence="1 2" key="1">
    <citation type="submission" date="2018-11" db="EMBL/GenBank/DDBJ databases">
        <title>Genome sequence and assembly of Colletotrichum spinosum.</title>
        <authorList>
            <person name="Gan P."/>
            <person name="Shirasu K."/>
        </authorList>
    </citation>
    <scope>NUCLEOTIDE SEQUENCE [LARGE SCALE GENOMIC DNA]</scope>
    <source>
        <strain evidence="1 2">CBS 515.97</strain>
    </source>
</reference>
<dbReference type="AlphaFoldDB" id="A0A4R8Q0U9"/>
<organism evidence="1 2">
    <name type="scientific">Colletotrichum spinosum</name>
    <dbReference type="NCBI Taxonomy" id="1347390"/>
    <lineage>
        <taxon>Eukaryota</taxon>
        <taxon>Fungi</taxon>
        <taxon>Dikarya</taxon>
        <taxon>Ascomycota</taxon>
        <taxon>Pezizomycotina</taxon>
        <taxon>Sordariomycetes</taxon>
        <taxon>Hypocreomycetidae</taxon>
        <taxon>Glomerellales</taxon>
        <taxon>Glomerellaceae</taxon>
        <taxon>Colletotrichum</taxon>
        <taxon>Colletotrichum orbiculare species complex</taxon>
    </lineage>
</organism>